<gene>
    <name evidence="3" type="ORF">BCT54_25050</name>
</gene>
<proteinExistence type="predicted"/>
<evidence type="ECO:0000256" key="1">
    <source>
        <dbReference type="SAM" id="SignalP"/>
    </source>
</evidence>
<organism evidence="3 4">
    <name type="scientific">Vibrio splendidus</name>
    <dbReference type="NCBI Taxonomy" id="29497"/>
    <lineage>
        <taxon>Bacteria</taxon>
        <taxon>Pseudomonadati</taxon>
        <taxon>Pseudomonadota</taxon>
        <taxon>Gammaproteobacteria</taxon>
        <taxon>Vibrionales</taxon>
        <taxon>Vibrionaceae</taxon>
        <taxon>Vibrio</taxon>
    </lineage>
</organism>
<feature type="signal peptide" evidence="1">
    <location>
        <begin position="1"/>
        <end position="23"/>
    </location>
</feature>
<dbReference type="AlphaFoldDB" id="A0A2N7JPL9"/>
<dbReference type="Gene3D" id="2.60.120.1600">
    <property type="match status" value="1"/>
</dbReference>
<evidence type="ECO:0000259" key="2">
    <source>
        <dbReference type="Pfam" id="PF06742"/>
    </source>
</evidence>
<keyword evidence="1" id="KW-0732">Signal</keyword>
<comment type="caution">
    <text evidence="3">The sequence shown here is derived from an EMBL/GenBank/DDBJ whole genome shotgun (WGS) entry which is preliminary data.</text>
</comment>
<sequence length="145" mass="16417">MKNINKYLLLFSLLVNGFFSSFAWSSSSMLDDVSAIAKLIYDSEPQIEATSDIKQISNNQSLTYRITKEEAESDLWSIVIMDGQSDEIADGGQQLITNIDNMNFHRELDGSLLIKISKYRPGDVNATNWLQAPEGSFYLVKYVYL</sequence>
<dbReference type="InterPro" id="IPR010621">
    <property type="entry name" value="DUF1214"/>
</dbReference>
<dbReference type="SUPFAM" id="SSF160935">
    <property type="entry name" value="VPA0735-like"/>
    <property type="match status" value="1"/>
</dbReference>
<protein>
    <recommendedName>
        <fullName evidence="2">DUF1214 domain-containing protein</fullName>
    </recommendedName>
</protein>
<dbReference type="Proteomes" id="UP000235533">
    <property type="component" value="Unassembled WGS sequence"/>
</dbReference>
<reference evidence="4" key="1">
    <citation type="submission" date="2016-07" db="EMBL/GenBank/DDBJ databases">
        <title>Nontailed viruses are major unrecognized killers of bacteria in the ocean.</title>
        <authorList>
            <person name="Kauffman K."/>
            <person name="Hussain F."/>
            <person name="Yang J."/>
            <person name="Arevalo P."/>
            <person name="Brown J."/>
            <person name="Cutler M."/>
            <person name="Kelly L."/>
            <person name="Polz M.F."/>
        </authorList>
    </citation>
    <scope>NUCLEOTIDE SEQUENCE [LARGE SCALE GENOMIC DNA]</scope>
    <source>
        <strain evidence="4">10N.261.48.B5</strain>
    </source>
</reference>
<name>A0A2N7JPL9_VIBSP</name>
<evidence type="ECO:0000313" key="3">
    <source>
        <dbReference type="EMBL" id="PMM47975.1"/>
    </source>
</evidence>
<dbReference type="Pfam" id="PF06742">
    <property type="entry name" value="DUF1214"/>
    <property type="match status" value="1"/>
</dbReference>
<accession>A0A2N7JPL9</accession>
<feature type="chain" id="PRO_5014827913" description="DUF1214 domain-containing protein" evidence="1">
    <location>
        <begin position="24"/>
        <end position="145"/>
    </location>
</feature>
<dbReference type="RefSeq" id="WP_102552768.1">
    <property type="nucleotide sequence ID" value="NZ_MCZF01000201.1"/>
</dbReference>
<dbReference type="EMBL" id="MCZF01000201">
    <property type="protein sequence ID" value="PMM47975.1"/>
    <property type="molecule type" value="Genomic_DNA"/>
</dbReference>
<evidence type="ECO:0000313" key="4">
    <source>
        <dbReference type="Proteomes" id="UP000235533"/>
    </source>
</evidence>
<feature type="domain" description="DUF1214" evidence="2">
    <location>
        <begin position="49"/>
        <end position="144"/>
    </location>
</feature>